<dbReference type="PANTHER" id="PTHR20857">
    <property type="entry name" value="THIAMINE-PHOSPHATE PYROPHOSPHORYLASE"/>
    <property type="match status" value="1"/>
</dbReference>
<comment type="caution">
    <text evidence="4">The sequence shown here is derived from an EMBL/GenBank/DDBJ whole genome shotgun (WGS) entry which is preliminary data.</text>
</comment>
<name>A0ABT8IQR2_9BACL</name>
<dbReference type="EMBL" id="JANRHH010000047">
    <property type="protein sequence ID" value="MDN4594841.1"/>
    <property type="molecule type" value="Genomic_DNA"/>
</dbReference>
<dbReference type="RefSeq" id="WP_301239698.1">
    <property type="nucleotide sequence ID" value="NZ_JANRHH010000047.1"/>
</dbReference>
<dbReference type="InterPro" id="IPR036206">
    <property type="entry name" value="ThiamineP_synth_sf"/>
</dbReference>
<dbReference type="Pfam" id="PF02581">
    <property type="entry name" value="TMP-TENI"/>
    <property type="match status" value="1"/>
</dbReference>
<protein>
    <submittedName>
        <fullName evidence="4">Thiamine phosphate synthase</fullName>
    </submittedName>
</protein>
<dbReference type="Proteomes" id="UP001174196">
    <property type="component" value="Unassembled WGS sequence"/>
</dbReference>
<accession>A0ABT8IQR2</accession>
<evidence type="ECO:0000313" key="5">
    <source>
        <dbReference type="Proteomes" id="UP001174196"/>
    </source>
</evidence>
<dbReference type="CDD" id="cd00564">
    <property type="entry name" value="TMP_TenI"/>
    <property type="match status" value="1"/>
</dbReference>
<feature type="domain" description="Thiamine phosphate synthase/TenI" evidence="3">
    <location>
        <begin position="26"/>
        <end position="201"/>
    </location>
</feature>
<dbReference type="InterPro" id="IPR022998">
    <property type="entry name" value="ThiamineP_synth_TenI"/>
</dbReference>
<sequence length="242" mass="27083">MHPTGIPMDTGFFMVRGSDIPMEVHVITDQRHTWEQIRKVARQAGPYVDRFHLRLKNRTAREIWSWGKRLLEEGWLTRDQLVVNDRIDVAFSLGCQGVHLPEKGLPLSAVKPLASGLRVGRSVHSLEEALRSERMGADYILFGHVYHSASKSGIPPRGCAELARIVRAVRIPVIAVGGITVENMVEVAETGCAGIAVISAVMDHPWPAEQARKLREIAQCFKETDGETPKSKGRRKRCKHRT</sequence>
<organism evidence="4 5">
    <name type="scientific">Polycladomyces subterraneus</name>
    <dbReference type="NCBI Taxonomy" id="1016997"/>
    <lineage>
        <taxon>Bacteria</taxon>
        <taxon>Bacillati</taxon>
        <taxon>Bacillota</taxon>
        <taxon>Bacilli</taxon>
        <taxon>Bacillales</taxon>
        <taxon>Thermoactinomycetaceae</taxon>
        <taxon>Polycladomyces</taxon>
    </lineage>
</organism>
<dbReference type="InterPro" id="IPR013785">
    <property type="entry name" value="Aldolase_TIM"/>
</dbReference>
<evidence type="ECO:0000256" key="1">
    <source>
        <dbReference type="ARBA" id="ARBA00004948"/>
    </source>
</evidence>
<dbReference type="SUPFAM" id="SSF51391">
    <property type="entry name" value="Thiamin phosphate synthase"/>
    <property type="match status" value="1"/>
</dbReference>
<dbReference type="Gene3D" id="3.20.20.70">
    <property type="entry name" value="Aldolase class I"/>
    <property type="match status" value="1"/>
</dbReference>
<comment type="pathway">
    <text evidence="1">Cofactor biosynthesis; thiamine diphosphate biosynthesis.</text>
</comment>
<evidence type="ECO:0000259" key="3">
    <source>
        <dbReference type="Pfam" id="PF02581"/>
    </source>
</evidence>
<reference evidence="4" key="1">
    <citation type="submission" date="2022-08" db="EMBL/GenBank/DDBJ databases">
        <title>Polycladomyces zharkentsis sp. nov., a novel thermophilic CMC and starch-degrading bacterium isolated from a geothermal spring in Kazakhstan.</title>
        <authorList>
            <person name="Mashzhan A."/>
            <person name="Kistaubaeva A."/>
            <person name="Javier-Lopez R."/>
            <person name="Birkeland N.-K."/>
        </authorList>
    </citation>
    <scope>NUCLEOTIDE SEQUENCE</scope>
    <source>
        <strain evidence="4">KSR 13</strain>
    </source>
</reference>
<proteinExistence type="predicted"/>
<evidence type="ECO:0000313" key="4">
    <source>
        <dbReference type="EMBL" id="MDN4594841.1"/>
    </source>
</evidence>
<keyword evidence="5" id="KW-1185">Reference proteome</keyword>
<evidence type="ECO:0000256" key="2">
    <source>
        <dbReference type="ARBA" id="ARBA00022977"/>
    </source>
</evidence>
<dbReference type="PANTHER" id="PTHR20857:SF22">
    <property type="entry name" value="THIAZOLE TAUTOMERASE"/>
    <property type="match status" value="1"/>
</dbReference>
<keyword evidence="2" id="KW-0784">Thiamine biosynthesis</keyword>
<gene>
    <name evidence="4" type="ORF">NWF35_13275</name>
</gene>